<gene>
    <name evidence="1" type="ORF">RFI_28972</name>
</gene>
<reference evidence="1 2" key="1">
    <citation type="journal article" date="2013" name="Curr. Biol.">
        <title>The Genome of the Foraminiferan Reticulomyxa filosa.</title>
        <authorList>
            <person name="Glockner G."/>
            <person name="Hulsmann N."/>
            <person name="Schleicher M."/>
            <person name="Noegel A.A."/>
            <person name="Eichinger L."/>
            <person name="Gallinger C."/>
            <person name="Pawlowski J."/>
            <person name="Sierra R."/>
            <person name="Euteneuer U."/>
            <person name="Pillet L."/>
            <person name="Moustafa A."/>
            <person name="Platzer M."/>
            <person name="Groth M."/>
            <person name="Szafranski K."/>
            <person name="Schliwa M."/>
        </authorList>
    </citation>
    <scope>NUCLEOTIDE SEQUENCE [LARGE SCALE GENOMIC DNA]</scope>
</reference>
<organism evidence="1 2">
    <name type="scientific">Reticulomyxa filosa</name>
    <dbReference type="NCBI Taxonomy" id="46433"/>
    <lineage>
        <taxon>Eukaryota</taxon>
        <taxon>Sar</taxon>
        <taxon>Rhizaria</taxon>
        <taxon>Retaria</taxon>
        <taxon>Foraminifera</taxon>
        <taxon>Monothalamids</taxon>
        <taxon>Reticulomyxidae</taxon>
        <taxon>Reticulomyxa</taxon>
    </lineage>
</organism>
<keyword evidence="2" id="KW-1185">Reference proteome</keyword>
<dbReference type="AlphaFoldDB" id="X6M3B6"/>
<sequence length="100" mass="12296">MVMLYVISQYRHTKDTWKHFQNKICYDFSCLIWWKILLQFDCFFQCKKKNDYRQQKQDTYKNINTAVLERMNALQKLQKKKKVDVQTISRKLMSESSMIN</sequence>
<evidence type="ECO:0000313" key="2">
    <source>
        <dbReference type="Proteomes" id="UP000023152"/>
    </source>
</evidence>
<dbReference type="Proteomes" id="UP000023152">
    <property type="component" value="Unassembled WGS sequence"/>
</dbReference>
<name>X6M3B6_RETFI</name>
<proteinExistence type="predicted"/>
<dbReference type="EMBL" id="ASPP01025028">
    <property type="protein sequence ID" value="ETO08414.1"/>
    <property type="molecule type" value="Genomic_DNA"/>
</dbReference>
<accession>X6M3B6</accession>
<protein>
    <submittedName>
        <fullName evidence="1">Uncharacterized protein</fullName>
    </submittedName>
</protein>
<comment type="caution">
    <text evidence="1">The sequence shown here is derived from an EMBL/GenBank/DDBJ whole genome shotgun (WGS) entry which is preliminary data.</text>
</comment>
<evidence type="ECO:0000313" key="1">
    <source>
        <dbReference type="EMBL" id="ETO08414.1"/>
    </source>
</evidence>